<keyword evidence="1" id="KW-0732">Signal</keyword>
<gene>
    <name evidence="2" type="ORF">FKR81_00435</name>
</gene>
<evidence type="ECO:0008006" key="4">
    <source>
        <dbReference type="Google" id="ProtNLM"/>
    </source>
</evidence>
<feature type="signal peptide" evidence="1">
    <location>
        <begin position="1"/>
        <end position="24"/>
    </location>
</feature>
<dbReference type="SUPFAM" id="SSF82171">
    <property type="entry name" value="DPP6 N-terminal domain-like"/>
    <property type="match status" value="1"/>
</dbReference>
<dbReference type="EMBL" id="VOBR01000001">
    <property type="protein sequence ID" value="TWP54074.1"/>
    <property type="molecule type" value="Genomic_DNA"/>
</dbReference>
<sequence length="331" mass="34924">MKILIALVTTLVLAGAAVFYTVHAAGRDVVVVPVDPAAVDLTTPGRLVFRNEAAGPDQGAVASVSLDDPAGPRRLSSLRCGRFAVSAGTGLCLADAPGPLPSAVALVVDARLAEINRTAVAGVPNRARLSPDGALAAWTTFVTGDSYSTPGSFSTRAAMLDRRDGQLASNIEGIVLRVAGERHSAEDLNYWGVTFAADNRTFYATVSTGGRTYLVRGDFDTWQAETLRENAECPSLSPDGTRVAFKKRVQQDGARPWREHVLDLATMKETPLAETRSIDDQVAWLDDRTLAYALPGDGRTDIWTVRADGSGSPRLLVPHASSPALSASAGA</sequence>
<organism evidence="2 3">
    <name type="scientific">Lentzea tibetensis</name>
    <dbReference type="NCBI Taxonomy" id="2591470"/>
    <lineage>
        <taxon>Bacteria</taxon>
        <taxon>Bacillati</taxon>
        <taxon>Actinomycetota</taxon>
        <taxon>Actinomycetes</taxon>
        <taxon>Pseudonocardiales</taxon>
        <taxon>Pseudonocardiaceae</taxon>
        <taxon>Lentzea</taxon>
    </lineage>
</organism>
<proteinExistence type="predicted"/>
<evidence type="ECO:0000313" key="2">
    <source>
        <dbReference type="EMBL" id="TWP54074.1"/>
    </source>
</evidence>
<evidence type="ECO:0000313" key="3">
    <source>
        <dbReference type="Proteomes" id="UP000316639"/>
    </source>
</evidence>
<feature type="chain" id="PRO_5022003586" description="WD40-like Beta Propeller Repeat" evidence="1">
    <location>
        <begin position="25"/>
        <end position="331"/>
    </location>
</feature>
<dbReference type="InterPro" id="IPR011042">
    <property type="entry name" value="6-blade_b-propeller_TolB-like"/>
</dbReference>
<dbReference type="Pfam" id="PF07676">
    <property type="entry name" value="PD40"/>
    <property type="match status" value="1"/>
</dbReference>
<dbReference type="Gene3D" id="2.120.10.30">
    <property type="entry name" value="TolB, C-terminal domain"/>
    <property type="match status" value="1"/>
</dbReference>
<dbReference type="RefSeq" id="WP_146348857.1">
    <property type="nucleotide sequence ID" value="NZ_VOBR01000001.1"/>
</dbReference>
<dbReference type="Proteomes" id="UP000316639">
    <property type="component" value="Unassembled WGS sequence"/>
</dbReference>
<dbReference type="OrthoDB" id="9808778at2"/>
<protein>
    <recommendedName>
        <fullName evidence="4">WD40-like Beta Propeller Repeat</fullName>
    </recommendedName>
</protein>
<keyword evidence="3" id="KW-1185">Reference proteome</keyword>
<comment type="caution">
    <text evidence="2">The sequence shown here is derived from an EMBL/GenBank/DDBJ whole genome shotgun (WGS) entry which is preliminary data.</text>
</comment>
<reference evidence="2 3" key="1">
    <citation type="submission" date="2019-07" db="EMBL/GenBank/DDBJ databases">
        <title>Lentzea xizangensis sp. nov., isolated from Qinghai-Tibetan Plateau Soils.</title>
        <authorList>
            <person name="Huang J."/>
        </authorList>
    </citation>
    <scope>NUCLEOTIDE SEQUENCE [LARGE SCALE GENOMIC DNA]</scope>
    <source>
        <strain evidence="2 3">FXJ1.1311</strain>
    </source>
</reference>
<name>A0A563F3Y5_9PSEU</name>
<accession>A0A563F3Y5</accession>
<evidence type="ECO:0000256" key="1">
    <source>
        <dbReference type="SAM" id="SignalP"/>
    </source>
</evidence>
<dbReference type="AlphaFoldDB" id="A0A563F3Y5"/>
<dbReference type="InterPro" id="IPR011659">
    <property type="entry name" value="WD40"/>
</dbReference>